<feature type="non-terminal residue" evidence="2">
    <location>
        <position position="1"/>
    </location>
</feature>
<dbReference type="InterPro" id="IPR051825">
    <property type="entry name" value="SRCIN1"/>
</dbReference>
<reference evidence="2 3" key="1">
    <citation type="submission" date="2019-09" db="EMBL/GenBank/DDBJ databases">
        <title>Bird 10,000 Genomes (B10K) Project - Family phase.</title>
        <authorList>
            <person name="Zhang G."/>
        </authorList>
    </citation>
    <scope>NUCLEOTIDE SEQUENCE [LARGE SCALE GENOMIC DNA]</scope>
    <source>
        <strain evidence="2">B10K-DU-001-72</strain>
        <tissue evidence="2">Muscle</tissue>
    </source>
</reference>
<feature type="compositionally biased region" description="Pro residues" evidence="1">
    <location>
        <begin position="183"/>
        <end position="192"/>
    </location>
</feature>
<dbReference type="AlphaFoldDB" id="A0A7K5DA95"/>
<sequence length="748" mass="78561">VAPETDFSKGLDLEMPTSPPVSLHHLTAGTESLGMPSFGHSPPQTQSHPSKSNNPARAPEMVPAKTQTGPETPSKKSADKAVSVEAAERDWEEKRAALTQYSAKDINRLLEETQAELMKAIPDLEFAAKHKQAPGSSSAASTPEHKPSKPQHAPKSGGKGDPNGRRGSDELTVPRYRTEKPSKSPPPPPPRRSFPSSHGLTTTRSGEVIVTSKKEPGFMKKAESEELETQKPQVKLRRTVSEVVRPASTPPIIASAIKDDDDEDRIIAELEVFQRSSASPFLPKLHHAPLVAVSPGLAELWPNGASVAAEGWKEPLALAVPGSRAFSLPQIVLTEWVSEPPSPEAEPEVWVETGSRGAGGEFAPKGARKGPVAPASPEKSPLAHGHPPAAAPQQPPSSSSRGRARAAGEIWGFSVPRDKMSHPTGGQGGDMALNAASRREGSSKTGQQVAAQPPQPQGEAAGAGVGGAALPSTGGIIPQIPSVGDPQGGARQSMQEAPLPAGDSAGASKPAPPCPVPNPGAFPGRDPALQGKGPSLAEQPLEQVTVCPRLSHGTAAPGWDGGAPDARGDTGTGRKVPEGLCQGSLSPRCPTTPGSKEIYEDTYQRLDSLEETIRELEMTISEISSHPSVESVFPKDLLGQAGPKDTRKGLGDLNQRSCDDGTVLDLSQARDDAPRSPSPSKTKPPLLPKPQLPPGIPQSGGVSIPAMKVVNPASRLKQSQQGSPDKSKHIKQRMEYMRIQGQQQVVHP</sequence>
<organism evidence="2 3">
    <name type="scientific">Pachyramphus minor</name>
    <dbReference type="NCBI Taxonomy" id="369605"/>
    <lineage>
        <taxon>Eukaryota</taxon>
        <taxon>Metazoa</taxon>
        <taxon>Chordata</taxon>
        <taxon>Craniata</taxon>
        <taxon>Vertebrata</taxon>
        <taxon>Euteleostomi</taxon>
        <taxon>Archelosauria</taxon>
        <taxon>Archosauria</taxon>
        <taxon>Dinosauria</taxon>
        <taxon>Saurischia</taxon>
        <taxon>Theropoda</taxon>
        <taxon>Coelurosauria</taxon>
        <taxon>Aves</taxon>
        <taxon>Neognathae</taxon>
        <taxon>Neoaves</taxon>
        <taxon>Telluraves</taxon>
        <taxon>Australaves</taxon>
        <taxon>Passeriformes</taxon>
        <taxon>Tyrannidae</taxon>
        <taxon>Pachyramphus</taxon>
    </lineage>
</organism>
<dbReference type="Proteomes" id="UP000525089">
    <property type="component" value="Unassembled WGS sequence"/>
</dbReference>
<dbReference type="PANTHER" id="PTHR22741">
    <property type="entry name" value="P140CAP/SNIP-RELATED"/>
    <property type="match status" value="1"/>
</dbReference>
<comment type="caution">
    <text evidence="2">The sequence shown here is derived from an EMBL/GenBank/DDBJ whole genome shotgun (WGS) entry which is preliminary data.</text>
</comment>
<feature type="region of interest" description="Disordered" evidence="1">
    <location>
        <begin position="1"/>
        <end position="92"/>
    </location>
</feature>
<feature type="region of interest" description="Disordered" evidence="1">
    <location>
        <begin position="622"/>
        <end position="732"/>
    </location>
</feature>
<feature type="compositionally biased region" description="Basic and acidic residues" evidence="1">
    <location>
        <begin position="212"/>
        <end position="224"/>
    </location>
</feature>
<accession>A0A7K5DA95</accession>
<feature type="non-terminal residue" evidence="2">
    <location>
        <position position="748"/>
    </location>
</feature>
<dbReference type="PANTHER" id="PTHR22741:SF5">
    <property type="entry name" value="SRC KINASE SIGNALING INHIBITOR 1"/>
    <property type="match status" value="1"/>
</dbReference>
<protein>
    <submittedName>
        <fullName evidence="2">SRCN1 inhibitor</fullName>
    </submittedName>
</protein>
<feature type="region of interest" description="Disordered" evidence="1">
    <location>
        <begin position="338"/>
        <end position="601"/>
    </location>
</feature>
<name>A0A7K5DA95_9TYRA</name>
<proteinExistence type="predicted"/>
<keyword evidence="3" id="KW-1185">Reference proteome</keyword>
<feature type="compositionally biased region" description="Low complexity" evidence="1">
    <location>
        <begin position="555"/>
        <end position="565"/>
    </location>
</feature>
<evidence type="ECO:0000313" key="3">
    <source>
        <dbReference type="Proteomes" id="UP000525089"/>
    </source>
</evidence>
<feature type="compositionally biased region" description="Pro residues" evidence="1">
    <location>
        <begin position="510"/>
        <end position="520"/>
    </location>
</feature>
<dbReference type="GO" id="GO:0005737">
    <property type="term" value="C:cytoplasm"/>
    <property type="evidence" value="ECO:0007669"/>
    <property type="project" value="TreeGrafter"/>
</dbReference>
<evidence type="ECO:0000313" key="2">
    <source>
        <dbReference type="EMBL" id="NWS17417.1"/>
    </source>
</evidence>
<dbReference type="GO" id="GO:0014069">
    <property type="term" value="C:postsynaptic density"/>
    <property type="evidence" value="ECO:0007669"/>
    <property type="project" value="TreeGrafter"/>
</dbReference>
<feature type="compositionally biased region" description="Polar residues" evidence="1">
    <location>
        <begin position="42"/>
        <end position="55"/>
    </location>
</feature>
<evidence type="ECO:0000256" key="1">
    <source>
        <dbReference type="SAM" id="MobiDB-lite"/>
    </source>
</evidence>
<feature type="compositionally biased region" description="Low complexity" evidence="1">
    <location>
        <begin position="446"/>
        <end position="460"/>
    </location>
</feature>
<gene>
    <name evidence="2" type="primary">Srcin1_1</name>
    <name evidence="2" type="ORF">PACMIN_R15228</name>
</gene>
<feature type="region of interest" description="Disordered" evidence="1">
    <location>
        <begin position="126"/>
        <end position="242"/>
    </location>
</feature>
<feature type="compositionally biased region" description="Pro residues" evidence="1">
    <location>
        <begin position="685"/>
        <end position="696"/>
    </location>
</feature>
<dbReference type="EMBL" id="VYXB01006063">
    <property type="protein sequence ID" value="NWS17417.1"/>
    <property type="molecule type" value="Genomic_DNA"/>
</dbReference>
<feature type="compositionally biased region" description="Basic and acidic residues" evidence="1">
    <location>
        <begin position="1"/>
        <end position="12"/>
    </location>
</feature>
<dbReference type="GO" id="GO:0015629">
    <property type="term" value="C:actin cytoskeleton"/>
    <property type="evidence" value="ECO:0007669"/>
    <property type="project" value="TreeGrafter"/>
</dbReference>
<dbReference type="GO" id="GO:0061001">
    <property type="term" value="P:regulation of dendritic spine morphogenesis"/>
    <property type="evidence" value="ECO:0007669"/>
    <property type="project" value="TreeGrafter"/>
</dbReference>
<feature type="compositionally biased region" description="Low complexity" evidence="1">
    <location>
        <begin position="396"/>
        <end position="408"/>
    </location>
</feature>